<protein>
    <submittedName>
        <fullName evidence="2">FliM/FliN family flagellar motor C-terminal domain-containing protein</fullName>
    </submittedName>
</protein>
<dbReference type="RefSeq" id="WP_332617399.1">
    <property type="nucleotide sequence ID" value="NZ_JAXGFP010000006.1"/>
</dbReference>
<dbReference type="InterPro" id="IPR036429">
    <property type="entry name" value="SpoA-like_sf"/>
</dbReference>
<dbReference type="Pfam" id="PF01052">
    <property type="entry name" value="FliMN_C"/>
    <property type="match status" value="1"/>
</dbReference>
<dbReference type="EMBL" id="JAXGFP010000006">
    <property type="protein sequence ID" value="MEG3184660.1"/>
    <property type="molecule type" value="Genomic_DNA"/>
</dbReference>
<organism evidence="2 3">
    <name type="scientific">Novilysobacter erysipheiresistens</name>
    <dbReference type="NCBI Taxonomy" id="1749332"/>
    <lineage>
        <taxon>Bacteria</taxon>
        <taxon>Pseudomonadati</taxon>
        <taxon>Pseudomonadota</taxon>
        <taxon>Gammaproteobacteria</taxon>
        <taxon>Lysobacterales</taxon>
        <taxon>Lysobacteraceae</taxon>
        <taxon>Novilysobacter</taxon>
    </lineage>
</organism>
<feature type="domain" description="Flagellar motor switch protein FliN-like C-terminal" evidence="1">
    <location>
        <begin position="93"/>
        <end position="157"/>
    </location>
</feature>
<proteinExistence type="predicted"/>
<evidence type="ECO:0000313" key="3">
    <source>
        <dbReference type="Proteomes" id="UP001355056"/>
    </source>
</evidence>
<sequence>MSEGCDMGIGIGRRALTDLAAQLVGAGANVETLAAGESPTPAATEPRCGVVELAWSLAGCVAEIYVDAALCDAIASRATDVAEALVPREKAVLPADITLEAVLDLGCVALVDTVALRPGEVIKTDIPLDAHIEVRGTAGKTIFTGALVAADGHRALQCASITHG</sequence>
<comment type="caution">
    <text evidence="2">The sequence shown here is derived from an EMBL/GenBank/DDBJ whole genome shotgun (WGS) entry which is preliminary data.</text>
</comment>
<evidence type="ECO:0000259" key="1">
    <source>
        <dbReference type="Pfam" id="PF01052"/>
    </source>
</evidence>
<keyword evidence="2" id="KW-0282">Flagellum</keyword>
<keyword evidence="3" id="KW-1185">Reference proteome</keyword>
<dbReference type="Proteomes" id="UP001355056">
    <property type="component" value="Unassembled WGS sequence"/>
</dbReference>
<reference evidence="2 3" key="1">
    <citation type="journal article" date="2016" name="Int. J. Syst. Evol. Microbiol.">
        <title>Lysobacter erysipheiresistens sp. nov., an antagonist of powdery mildew, isolated from tobacco-cultivated soil.</title>
        <authorList>
            <person name="Xie B."/>
            <person name="Li T."/>
            <person name="Lin X."/>
            <person name="Wang C.J."/>
            <person name="Chen Y.J."/>
            <person name="Liu W.J."/>
            <person name="Zhao Z.W."/>
        </authorList>
    </citation>
    <scope>NUCLEOTIDE SEQUENCE [LARGE SCALE GENOMIC DNA]</scope>
    <source>
        <strain evidence="2 3">RS-LYSO-3</strain>
    </source>
</reference>
<gene>
    <name evidence="2" type="ORF">SNE34_11630</name>
</gene>
<dbReference type="Gene3D" id="2.30.330.10">
    <property type="entry name" value="SpoA-like"/>
    <property type="match status" value="1"/>
</dbReference>
<evidence type="ECO:0000313" key="2">
    <source>
        <dbReference type="EMBL" id="MEG3184660.1"/>
    </source>
</evidence>
<dbReference type="InterPro" id="IPR001543">
    <property type="entry name" value="FliN-like_C"/>
</dbReference>
<keyword evidence="2" id="KW-0966">Cell projection</keyword>
<name>A0ABU7Z0B8_9GAMM</name>
<keyword evidence="2" id="KW-0969">Cilium</keyword>
<accession>A0ABU7Z0B8</accession>